<dbReference type="PANTHER" id="PTHR43800">
    <property type="entry name" value="PEPTIDYL-LYSINE N-ACETYLTRANSFERASE YJAB"/>
    <property type="match status" value="1"/>
</dbReference>
<organism evidence="4 5">
    <name type="scientific">Romboutsia faecis</name>
    <dbReference type="NCBI Taxonomy" id="2764597"/>
    <lineage>
        <taxon>Bacteria</taxon>
        <taxon>Bacillati</taxon>
        <taxon>Bacillota</taxon>
        <taxon>Clostridia</taxon>
        <taxon>Peptostreptococcales</taxon>
        <taxon>Peptostreptococcaceae</taxon>
        <taxon>Romboutsia</taxon>
    </lineage>
</organism>
<dbReference type="EMBL" id="JACRWE010000004">
    <property type="protein sequence ID" value="MBC5997147.1"/>
    <property type="molecule type" value="Genomic_DNA"/>
</dbReference>
<dbReference type="RefSeq" id="WP_153924520.1">
    <property type="nucleotide sequence ID" value="NZ_JACRWE010000004.1"/>
</dbReference>
<protein>
    <submittedName>
        <fullName evidence="4">N-acetyltransferase</fullName>
        <ecNumber evidence="4">2.3.1.-</ecNumber>
    </submittedName>
</protein>
<feature type="domain" description="N-acetyltransferase" evidence="3">
    <location>
        <begin position="1"/>
        <end position="142"/>
    </location>
</feature>
<reference evidence="4 5" key="1">
    <citation type="submission" date="2020-08" db="EMBL/GenBank/DDBJ databases">
        <authorList>
            <person name="Liu C."/>
            <person name="Sun Q."/>
        </authorList>
    </citation>
    <scope>NUCLEOTIDE SEQUENCE [LARGE SCALE GENOMIC DNA]</scope>
    <source>
        <strain evidence="4 5">NSJ-18</strain>
    </source>
</reference>
<dbReference type="InterPro" id="IPR000182">
    <property type="entry name" value="GNAT_dom"/>
</dbReference>
<dbReference type="CDD" id="cd04301">
    <property type="entry name" value="NAT_SF"/>
    <property type="match status" value="1"/>
</dbReference>
<dbReference type="InterPro" id="IPR016181">
    <property type="entry name" value="Acyl_CoA_acyltransferase"/>
</dbReference>
<dbReference type="SUPFAM" id="SSF55729">
    <property type="entry name" value="Acyl-CoA N-acyltransferases (Nat)"/>
    <property type="match status" value="1"/>
</dbReference>
<keyword evidence="1 4" id="KW-0808">Transferase</keyword>
<evidence type="ECO:0000259" key="3">
    <source>
        <dbReference type="PROSITE" id="PS51186"/>
    </source>
</evidence>
<sequence>MIRDLENKDIDKIMNIWLKSTIKAHNFITKEYWENSYNDVRDVYIPMSETFVYEDKDDIKGFISIINNEFIGALFVDIDYQGNGIGKYLINYAIDEYKKLNLAVYKENKKSVEFYINRGFEIIKEQINEDSGHSEYIMEKTI</sequence>
<proteinExistence type="predicted"/>
<evidence type="ECO:0000256" key="2">
    <source>
        <dbReference type="ARBA" id="ARBA00023315"/>
    </source>
</evidence>
<accession>A0ABR7JQT4</accession>
<evidence type="ECO:0000313" key="4">
    <source>
        <dbReference type="EMBL" id="MBC5997147.1"/>
    </source>
</evidence>
<dbReference type="NCBIfam" id="NF007853">
    <property type="entry name" value="PRK10562.1"/>
    <property type="match status" value="1"/>
</dbReference>
<dbReference type="Proteomes" id="UP000609849">
    <property type="component" value="Unassembled WGS sequence"/>
</dbReference>
<dbReference type="PANTHER" id="PTHR43800:SF1">
    <property type="entry name" value="PEPTIDYL-LYSINE N-ACETYLTRANSFERASE YJAB"/>
    <property type="match status" value="1"/>
</dbReference>
<keyword evidence="2 4" id="KW-0012">Acyltransferase</keyword>
<dbReference type="GO" id="GO:0016746">
    <property type="term" value="F:acyltransferase activity"/>
    <property type="evidence" value="ECO:0007669"/>
    <property type="project" value="UniProtKB-KW"/>
</dbReference>
<dbReference type="Pfam" id="PF13673">
    <property type="entry name" value="Acetyltransf_10"/>
    <property type="match status" value="1"/>
</dbReference>
<name>A0ABR7JQT4_9FIRM</name>
<dbReference type="PROSITE" id="PS51186">
    <property type="entry name" value="GNAT"/>
    <property type="match status" value="1"/>
</dbReference>
<gene>
    <name evidence="4" type="ORF">H8923_10270</name>
</gene>
<dbReference type="EC" id="2.3.1.-" evidence="4"/>
<comment type="caution">
    <text evidence="4">The sequence shown here is derived from an EMBL/GenBank/DDBJ whole genome shotgun (WGS) entry which is preliminary data.</text>
</comment>
<evidence type="ECO:0000256" key="1">
    <source>
        <dbReference type="ARBA" id="ARBA00022679"/>
    </source>
</evidence>
<keyword evidence="5" id="KW-1185">Reference proteome</keyword>
<evidence type="ECO:0000313" key="5">
    <source>
        <dbReference type="Proteomes" id="UP000609849"/>
    </source>
</evidence>
<dbReference type="Gene3D" id="3.40.630.30">
    <property type="match status" value="1"/>
</dbReference>